<feature type="domain" description="SH3b" evidence="9">
    <location>
        <begin position="30"/>
        <end position="95"/>
    </location>
</feature>
<evidence type="ECO:0000256" key="5">
    <source>
        <dbReference type="ARBA" id="ARBA00023136"/>
    </source>
</evidence>
<dbReference type="NCBIfam" id="TIGR04211">
    <property type="entry name" value="SH3_and_anchor"/>
    <property type="match status" value="1"/>
</dbReference>
<feature type="chain" id="PRO_5001948649" evidence="8">
    <location>
        <begin position="26"/>
        <end position="201"/>
    </location>
</feature>
<evidence type="ECO:0000256" key="1">
    <source>
        <dbReference type="ARBA" id="ARBA00004167"/>
    </source>
</evidence>
<dbReference type="InterPro" id="IPR003646">
    <property type="entry name" value="SH3-like_bac-type"/>
</dbReference>
<evidence type="ECO:0000256" key="7">
    <source>
        <dbReference type="SAM" id="Phobius"/>
    </source>
</evidence>
<evidence type="ECO:0000256" key="2">
    <source>
        <dbReference type="ARBA" id="ARBA00022692"/>
    </source>
</evidence>
<dbReference type="OrthoDB" id="9790951at2"/>
<keyword evidence="4 7" id="KW-1133">Transmembrane helix</keyword>
<dbReference type="Proteomes" id="UP000029868">
    <property type="component" value="Unassembled WGS sequence"/>
</dbReference>
<organism evidence="10 11">
    <name type="scientific">Colwellia psychrerythraea</name>
    <name type="common">Vibrio psychroerythus</name>
    <dbReference type="NCBI Taxonomy" id="28229"/>
    <lineage>
        <taxon>Bacteria</taxon>
        <taxon>Pseudomonadati</taxon>
        <taxon>Pseudomonadota</taxon>
        <taxon>Gammaproteobacteria</taxon>
        <taxon>Alteromonadales</taxon>
        <taxon>Colwelliaceae</taxon>
        <taxon>Colwellia</taxon>
    </lineage>
</organism>
<dbReference type="PROSITE" id="PS51781">
    <property type="entry name" value="SH3B"/>
    <property type="match status" value="1"/>
</dbReference>
<keyword evidence="2 7" id="KW-0812">Transmembrane</keyword>
<dbReference type="PIRSF" id="PIRSF006158">
    <property type="entry name" value="UCP006158_SH3"/>
    <property type="match status" value="1"/>
</dbReference>
<evidence type="ECO:0000313" key="10">
    <source>
        <dbReference type="EMBL" id="KGJ89013.1"/>
    </source>
</evidence>
<evidence type="ECO:0000256" key="3">
    <source>
        <dbReference type="ARBA" id="ARBA00022729"/>
    </source>
</evidence>
<dbReference type="GO" id="GO:0016020">
    <property type="term" value="C:membrane"/>
    <property type="evidence" value="ECO:0007669"/>
    <property type="project" value="UniProtKB-SubCell"/>
</dbReference>
<keyword evidence="6" id="KW-0175">Coiled coil</keyword>
<reference evidence="10 11" key="1">
    <citation type="submission" date="2014-08" db="EMBL/GenBank/DDBJ databases">
        <title>Genomic and Phenotypic Diversity of Colwellia psychrerythraea strains from Disparate Marine Basins.</title>
        <authorList>
            <person name="Techtmann S.M."/>
            <person name="Stelling S.C."/>
            <person name="Utturkar S.M."/>
            <person name="Alshibli N."/>
            <person name="Harris A."/>
            <person name="Brown S.D."/>
            <person name="Hazen T.C."/>
        </authorList>
    </citation>
    <scope>NUCLEOTIDE SEQUENCE [LARGE SCALE GENOMIC DNA]</scope>
    <source>
        <strain evidence="10 11">GAB14E</strain>
    </source>
</reference>
<evidence type="ECO:0000313" key="11">
    <source>
        <dbReference type="Proteomes" id="UP000029868"/>
    </source>
</evidence>
<sequence length="201" mass="22390">MNNVINVIALFAITLSSSLFLSAQAAENNYKQGYISDELFIYMHAGPGTNYRILGTIIAGSDVKITGSEDNGYSEIIDDKNRATWVETKYVTTQAGLRFVVAELNGKIANSSDFTSQLDGEVNELKSKVNLLTSDKRKLSSELKKLTVTLEKTRTKIKDQDTNIKRQWFYNGALVLGIGLILGLILPKIFTRRRGAMENWS</sequence>
<dbReference type="InterPro" id="IPR016476">
    <property type="entry name" value="SH3_dom_pro"/>
</dbReference>
<accession>A0A099KHA9</accession>
<feature type="transmembrane region" description="Helical" evidence="7">
    <location>
        <begin position="168"/>
        <end position="187"/>
    </location>
</feature>
<evidence type="ECO:0000259" key="9">
    <source>
        <dbReference type="PROSITE" id="PS51781"/>
    </source>
</evidence>
<dbReference type="AlphaFoldDB" id="A0A099KHA9"/>
<feature type="signal peptide" evidence="8">
    <location>
        <begin position="1"/>
        <end position="25"/>
    </location>
</feature>
<keyword evidence="3 8" id="KW-0732">Signal</keyword>
<dbReference type="EMBL" id="JQEC01000057">
    <property type="protein sequence ID" value="KGJ89013.1"/>
    <property type="molecule type" value="Genomic_DNA"/>
</dbReference>
<keyword evidence="5 7" id="KW-0472">Membrane</keyword>
<dbReference type="PATRIC" id="fig|28229.3.peg.3980"/>
<dbReference type="RefSeq" id="WP_033083933.1">
    <property type="nucleotide sequence ID" value="NZ_JQEC01000057.1"/>
</dbReference>
<dbReference type="Gene3D" id="2.30.30.40">
    <property type="entry name" value="SH3 Domains"/>
    <property type="match status" value="1"/>
</dbReference>
<gene>
    <name evidence="10" type="ORF">GAB14E_4009</name>
</gene>
<evidence type="ECO:0000256" key="8">
    <source>
        <dbReference type="SAM" id="SignalP"/>
    </source>
</evidence>
<dbReference type="SMART" id="SM00287">
    <property type="entry name" value="SH3b"/>
    <property type="match status" value="1"/>
</dbReference>
<dbReference type="Pfam" id="PF08239">
    <property type="entry name" value="SH3_3"/>
    <property type="match status" value="1"/>
</dbReference>
<name>A0A099KHA9_COLPS</name>
<feature type="coiled-coil region" evidence="6">
    <location>
        <begin position="122"/>
        <end position="156"/>
    </location>
</feature>
<evidence type="ECO:0000256" key="6">
    <source>
        <dbReference type="SAM" id="Coils"/>
    </source>
</evidence>
<protein>
    <submittedName>
        <fullName evidence="10">Putative conserved protein UCP006158, SH3, YgiM</fullName>
    </submittedName>
</protein>
<evidence type="ECO:0000256" key="4">
    <source>
        <dbReference type="ARBA" id="ARBA00022989"/>
    </source>
</evidence>
<comment type="caution">
    <text evidence="10">The sequence shown here is derived from an EMBL/GenBank/DDBJ whole genome shotgun (WGS) entry which is preliminary data.</text>
</comment>
<comment type="subcellular location">
    <subcellularLocation>
        <location evidence="1">Membrane</location>
        <topology evidence="1">Single-pass membrane protein</topology>
    </subcellularLocation>
</comment>
<proteinExistence type="predicted"/>